<evidence type="ECO:0000313" key="1">
    <source>
        <dbReference type="EMBL" id="SJM70937.1"/>
    </source>
</evidence>
<dbReference type="EMBL" id="FUIE01000086">
    <property type="protein sequence ID" value="SJM70937.1"/>
    <property type="molecule type" value="Genomic_DNA"/>
</dbReference>
<dbReference type="Proteomes" id="UP000195766">
    <property type="component" value="Unassembled WGS sequence"/>
</dbReference>
<accession>A0A1R4GRZ1</accession>
<gene>
    <name evidence="1" type="ORF">FM111_15580</name>
</gene>
<proteinExistence type="predicted"/>
<reference evidence="1 2" key="1">
    <citation type="submission" date="2017-02" db="EMBL/GenBank/DDBJ databases">
        <authorList>
            <person name="Peterson S.W."/>
        </authorList>
    </citation>
    <scope>NUCLEOTIDE SEQUENCE [LARGE SCALE GENOMIC DNA]</scope>
    <source>
        <strain evidence="1 2">3F5N</strain>
    </source>
</reference>
<organism evidence="1 2">
    <name type="scientific">Brevundimonas diminuta 3F5N</name>
    <dbReference type="NCBI Taxonomy" id="1255603"/>
    <lineage>
        <taxon>Bacteria</taxon>
        <taxon>Pseudomonadati</taxon>
        <taxon>Pseudomonadota</taxon>
        <taxon>Alphaproteobacteria</taxon>
        <taxon>Caulobacterales</taxon>
        <taxon>Caulobacteraceae</taxon>
        <taxon>Brevundimonas</taxon>
    </lineage>
</organism>
<sequence length="38" mass="3966">MAPTWDDGVIGIQVAFQKGVHGSGQQAVLKTRSLAARA</sequence>
<evidence type="ECO:0000313" key="2">
    <source>
        <dbReference type="Proteomes" id="UP000195766"/>
    </source>
</evidence>
<dbReference type="AlphaFoldDB" id="A0A1R4GRZ1"/>
<protein>
    <submittedName>
        <fullName evidence="1">Uncharacterized protein</fullName>
    </submittedName>
</protein>
<name>A0A1R4GRZ1_BREDI</name>